<evidence type="ECO:0000313" key="3">
    <source>
        <dbReference type="Proteomes" id="UP000246991"/>
    </source>
</evidence>
<name>A0A317SBQ2_9PEZI</name>
<dbReference type="AlphaFoldDB" id="A0A317SBQ2"/>
<evidence type="ECO:0000256" key="1">
    <source>
        <dbReference type="SAM" id="MobiDB-lite"/>
    </source>
</evidence>
<accession>A0A317SBQ2</accession>
<keyword evidence="3" id="KW-1185">Reference proteome</keyword>
<organism evidence="2 3">
    <name type="scientific">Tuber magnatum</name>
    <name type="common">white Piedmont truffle</name>
    <dbReference type="NCBI Taxonomy" id="42249"/>
    <lineage>
        <taxon>Eukaryota</taxon>
        <taxon>Fungi</taxon>
        <taxon>Dikarya</taxon>
        <taxon>Ascomycota</taxon>
        <taxon>Pezizomycotina</taxon>
        <taxon>Pezizomycetes</taxon>
        <taxon>Pezizales</taxon>
        <taxon>Tuberaceae</taxon>
        <taxon>Tuber</taxon>
    </lineage>
</organism>
<gene>
    <name evidence="2" type="ORF">C7212DRAFT_348669</name>
</gene>
<feature type="region of interest" description="Disordered" evidence="1">
    <location>
        <begin position="143"/>
        <end position="163"/>
    </location>
</feature>
<reference evidence="2 3" key="1">
    <citation type="submission" date="2018-03" db="EMBL/GenBank/DDBJ databases">
        <title>Genomes of Pezizomycetes fungi and the evolution of truffles.</title>
        <authorList>
            <person name="Murat C."/>
            <person name="Payen T."/>
            <person name="Noel B."/>
            <person name="Kuo A."/>
            <person name="Martin F.M."/>
        </authorList>
    </citation>
    <scope>NUCLEOTIDE SEQUENCE [LARGE SCALE GENOMIC DNA]</scope>
    <source>
        <strain evidence="2">091103-1</strain>
    </source>
</reference>
<evidence type="ECO:0000313" key="2">
    <source>
        <dbReference type="EMBL" id="PWW71959.1"/>
    </source>
</evidence>
<dbReference type="Proteomes" id="UP000246991">
    <property type="component" value="Unassembled WGS sequence"/>
</dbReference>
<comment type="caution">
    <text evidence="2">The sequence shown here is derived from an EMBL/GenBank/DDBJ whole genome shotgun (WGS) entry which is preliminary data.</text>
</comment>
<protein>
    <submittedName>
        <fullName evidence="2">Uncharacterized protein</fullName>
    </submittedName>
</protein>
<sequence length="163" mass="17949">MERIGLPMRGRCRGYDVCGRAQDGILLDSEFGALTGGPSFLEGTWHPDSVRSDLVGKVKKKWALLVPEMVEIGWFLVGPVDRNVIKHGGMDVFAAGDEWILGWDEGRDFCEFSDDSVLILKGLKPYRTVARYGKLRILGSTSGQSGTGVRRPGGVDLPDERPR</sequence>
<proteinExistence type="predicted"/>
<dbReference type="EMBL" id="PYWC01000127">
    <property type="protein sequence ID" value="PWW71959.1"/>
    <property type="molecule type" value="Genomic_DNA"/>
</dbReference>